<evidence type="ECO:0000256" key="1">
    <source>
        <dbReference type="SAM" id="MobiDB-lite"/>
    </source>
</evidence>
<evidence type="ECO:0000313" key="2">
    <source>
        <dbReference type="EMBL" id="TYJ56878.1"/>
    </source>
</evidence>
<evidence type="ECO:0000313" key="3">
    <source>
        <dbReference type="Proteomes" id="UP000322245"/>
    </source>
</evidence>
<feature type="compositionally biased region" description="Basic and acidic residues" evidence="1">
    <location>
        <begin position="192"/>
        <end position="202"/>
    </location>
</feature>
<accession>A0A5D3B1A5</accession>
<feature type="region of interest" description="Disordered" evidence="1">
    <location>
        <begin position="192"/>
        <end position="218"/>
    </location>
</feature>
<organism evidence="2 3">
    <name type="scientific">Cryptococcus floricola</name>
    <dbReference type="NCBI Taxonomy" id="2591691"/>
    <lineage>
        <taxon>Eukaryota</taxon>
        <taxon>Fungi</taxon>
        <taxon>Dikarya</taxon>
        <taxon>Basidiomycota</taxon>
        <taxon>Agaricomycotina</taxon>
        <taxon>Tremellomycetes</taxon>
        <taxon>Tremellales</taxon>
        <taxon>Cryptococcaceae</taxon>
        <taxon>Cryptococcus</taxon>
    </lineage>
</organism>
<reference evidence="2 3" key="1">
    <citation type="submission" date="2017-05" db="EMBL/GenBank/DDBJ databases">
        <title>The Genome Sequence of Tsuchiyaea wingfieldii DSM 27421.</title>
        <authorList>
            <person name="Cuomo C."/>
            <person name="Passer A."/>
            <person name="Billmyre B."/>
            <person name="Heitman J."/>
        </authorList>
    </citation>
    <scope>NUCLEOTIDE SEQUENCE [LARGE SCALE GENOMIC DNA]</scope>
    <source>
        <strain evidence="2 3">DSM 27421</strain>
    </source>
</reference>
<dbReference type="EMBL" id="NIDF01000018">
    <property type="protein sequence ID" value="TYJ56878.1"/>
    <property type="molecule type" value="Genomic_DNA"/>
</dbReference>
<feature type="region of interest" description="Disordered" evidence="1">
    <location>
        <begin position="1"/>
        <end position="42"/>
    </location>
</feature>
<dbReference type="AlphaFoldDB" id="A0A5D3B1A5"/>
<comment type="caution">
    <text evidence="2">The sequence shown here is derived from an EMBL/GenBank/DDBJ whole genome shotgun (WGS) entry which is preliminary data.</text>
</comment>
<protein>
    <submittedName>
        <fullName evidence="2">Uncharacterized protein</fullName>
    </submittedName>
</protein>
<sequence length="218" mass="24467">MNPEQEENQYEGSVSPMNTTDGRPSSGYQQPATQRPLTMSSGTLPANFASFSREQLLSHLGIIRPRLDSYMTPQSGDENDTFFDRRHPLYPQLAPVRDPSEVGQQGGRTTGGEGGSRSQNATFEDDVNTRPARFRGTTRAELERDCAALTREVNSLLNKLDEATEMFLKVSHQGMEMLQQSEAREQALKEELEQLKRERDADIILSQRPQHDPAQGED</sequence>
<dbReference type="Proteomes" id="UP000322245">
    <property type="component" value="Unassembled WGS sequence"/>
</dbReference>
<feature type="region of interest" description="Disordered" evidence="1">
    <location>
        <begin position="91"/>
        <end position="138"/>
    </location>
</feature>
<proteinExistence type="predicted"/>
<keyword evidence="3" id="KW-1185">Reference proteome</keyword>
<name>A0A5D3B1A5_9TREE</name>
<feature type="compositionally biased region" description="Gly residues" evidence="1">
    <location>
        <begin position="104"/>
        <end position="115"/>
    </location>
</feature>
<gene>
    <name evidence="2" type="ORF">B9479_002323</name>
</gene>
<feature type="compositionally biased region" description="Polar residues" evidence="1">
    <location>
        <begin position="10"/>
        <end position="42"/>
    </location>
</feature>